<dbReference type="EMBL" id="JAJSOF020000015">
    <property type="protein sequence ID" value="KAJ4441195.1"/>
    <property type="molecule type" value="Genomic_DNA"/>
</dbReference>
<protein>
    <submittedName>
        <fullName evidence="1">Uncharacterized protein</fullName>
    </submittedName>
</protein>
<sequence length="282" mass="32909">MKHLSLTPARPIQRSDISDEFSCQLQQQAADDDDLFSRLIFSDEATFRTSGKINKHNCRVWDTQKPHRIIEHERDSPKQDGARSHFHNAVRAYLNMEMSDRWIGRAGVRDRCFMTWSRRSPDMTACDFFLWGIKDSVFVPPLPRDLEELKTGPLLQCQATKGKTLKERDSIRCCGLNFGVAQWLESLRYMVSRETLRRYAIRRSETNTNGTEFDPTSSRVLESPSCQDHHEYHTRIDEIGKLVILYHNTRYCTVHDIVQSVERTDELTRKQPLKESSPCNWS</sequence>
<keyword evidence="2" id="KW-1185">Reference proteome</keyword>
<dbReference type="InterPro" id="IPR036397">
    <property type="entry name" value="RNaseH_sf"/>
</dbReference>
<dbReference type="Gene3D" id="3.30.420.10">
    <property type="entry name" value="Ribonuclease H-like superfamily/Ribonuclease H"/>
    <property type="match status" value="1"/>
</dbReference>
<reference evidence="1 2" key="1">
    <citation type="journal article" date="2022" name="Allergy">
        <title>Genome assembly and annotation of Periplaneta americana reveal a comprehensive cockroach allergen profile.</title>
        <authorList>
            <person name="Wang L."/>
            <person name="Xiong Q."/>
            <person name="Saelim N."/>
            <person name="Wang L."/>
            <person name="Nong W."/>
            <person name="Wan A.T."/>
            <person name="Shi M."/>
            <person name="Liu X."/>
            <person name="Cao Q."/>
            <person name="Hui J.H.L."/>
            <person name="Sookrung N."/>
            <person name="Leung T.F."/>
            <person name="Tungtrongchitr A."/>
            <person name="Tsui S.K.W."/>
        </authorList>
    </citation>
    <scope>NUCLEOTIDE SEQUENCE [LARGE SCALE GENOMIC DNA]</scope>
    <source>
        <strain evidence="1">PWHHKU_190912</strain>
    </source>
</reference>
<accession>A0ABQ8T684</accession>
<comment type="caution">
    <text evidence="1">The sequence shown here is derived from an EMBL/GenBank/DDBJ whole genome shotgun (WGS) entry which is preliminary data.</text>
</comment>
<dbReference type="Proteomes" id="UP001148838">
    <property type="component" value="Unassembled WGS sequence"/>
</dbReference>
<proteinExistence type="predicted"/>
<dbReference type="PANTHER" id="PTHR47326">
    <property type="entry name" value="TRANSPOSABLE ELEMENT TC3 TRANSPOSASE-LIKE PROTEIN"/>
    <property type="match status" value="1"/>
</dbReference>
<name>A0ABQ8T684_PERAM</name>
<dbReference type="PANTHER" id="PTHR47326:SF1">
    <property type="entry name" value="HTH PSQ-TYPE DOMAIN-CONTAINING PROTEIN"/>
    <property type="match status" value="1"/>
</dbReference>
<gene>
    <name evidence="1" type="ORF">ANN_11046</name>
</gene>
<evidence type="ECO:0000313" key="1">
    <source>
        <dbReference type="EMBL" id="KAJ4441195.1"/>
    </source>
</evidence>
<organism evidence="1 2">
    <name type="scientific">Periplaneta americana</name>
    <name type="common">American cockroach</name>
    <name type="synonym">Blatta americana</name>
    <dbReference type="NCBI Taxonomy" id="6978"/>
    <lineage>
        <taxon>Eukaryota</taxon>
        <taxon>Metazoa</taxon>
        <taxon>Ecdysozoa</taxon>
        <taxon>Arthropoda</taxon>
        <taxon>Hexapoda</taxon>
        <taxon>Insecta</taxon>
        <taxon>Pterygota</taxon>
        <taxon>Neoptera</taxon>
        <taxon>Polyneoptera</taxon>
        <taxon>Dictyoptera</taxon>
        <taxon>Blattodea</taxon>
        <taxon>Blattoidea</taxon>
        <taxon>Blattidae</taxon>
        <taxon>Blattinae</taxon>
        <taxon>Periplaneta</taxon>
    </lineage>
</organism>
<evidence type="ECO:0000313" key="2">
    <source>
        <dbReference type="Proteomes" id="UP001148838"/>
    </source>
</evidence>